<dbReference type="InterPro" id="IPR036005">
    <property type="entry name" value="Creatinase/aminopeptidase-like"/>
</dbReference>
<proteinExistence type="predicted"/>
<dbReference type="SUPFAM" id="SSF55920">
    <property type="entry name" value="Creatinase/aminopeptidase"/>
    <property type="match status" value="1"/>
</dbReference>
<dbReference type="InterPro" id="IPR000994">
    <property type="entry name" value="Pept_M24"/>
</dbReference>
<evidence type="ECO:0000313" key="2">
    <source>
        <dbReference type="EMBL" id="MFD2562229.1"/>
    </source>
</evidence>
<protein>
    <submittedName>
        <fullName evidence="2">M24 family metallopeptidase</fullName>
    </submittedName>
</protein>
<evidence type="ECO:0000313" key="3">
    <source>
        <dbReference type="Proteomes" id="UP001597319"/>
    </source>
</evidence>
<feature type="domain" description="Peptidase M24" evidence="1">
    <location>
        <begin position="195"/>
        <end position="410"/>
    </location>
</feature>
<dbReference type="EMBL" id="JBHULE010000008">
    <property type="protein sequence ID" value="MFD2562229.1"/>
    <property type="molecule type" value="Genomic_DNA"/>
</dbReference>
<comment type="caution">
    <text evidence="2">The sequence shown here is derived from an EMBL/GenBank/DDBJ whole genome shotgun (WGS) entry which is preliminary data.</text>
</comment>
<accession>A0ABW5LEH1</accession>
<evidence type="ECO:0000259" key="1">
    <source>
        <dbReference type="Pfam" id="PF00557"/>
    </source>
</evidence>
<reference evidence="3" key="1">
    <citation type="journal article" date="2019" name="Int. J. Syst. Evol. Microbiol.">
        <title>The Global Catalogue of Microorganisms (GCM) 10K type strain sequencing project: providing services to taxonomists for standard genome sequencing and annotation.</title>
        <authorList>
            <consortium name="The Broad Institute Genomics Platform"/>
            <consortium name="The Broad Institute Genome Sequencing Center for Infectious Disease"/>
            <person name="Wu L."/>
            <person name="Ma J."/>
        </authorList>
    </citation>
    <scope>NUCLEOTIDE SEQUENCE [LARGE SCALE GENOMIC DNA]</scope>
    <source>
        <strain evidence="3">KCTC 52274</strain>
    </source>
</reference>
<dbReference type="Pfam" id="PF00557">
    <property type="entry name" value="Peptidase_M24"/>
    <property type="match status" value="1"/>
</dbReference>
<dbReference type="Gene3D" id="3.90.230.10">
    <property type="entry name" value="Creatinase/methionine aminopeptidase superfamily"/>
    <property type="match status" value="1"/>
</dbReference>
<dbReference type="Proteomes" id="UP001597319">
    <property type="component" value="Unassembled WGS sequence"/>
</dbReference>
<organism evidence="2 3">
    <name type="scientific">Aquimarina rubra</name>
    <dbReference type="NCBI Taxonomy" id="1920033"/>
    <lineage>
        <taxon>Bacteria</taxon>
        <taxon>Pseudomonadati</taxon>
        <taxon>Bacteroidota</taxon>
        <taxon>Flavobacteriia</taxon>
        <taxon>Flavobacteriales</taxon>
        <taxon>Flavobacteriaceae</taxon>
        <taxon>Aquimarina</taxon>
    </lineage>
</organism>
<dbReference type="RefSeq" id="WP_378290645.1">
    <property type="nucleotide sequence ID" value="NZ_JBHULE010000008.1"/>
</dbReference>
<sequence>MKKLLILTLVLITYISSAQILPERDRAEIVDQILADRFNNLLPQLMDRTDFDMWILISREYNEDPVLKTMLPAKWLNARRRTILVFYRDKEKNTIEHLAVARYNVGKNIDSAWDKEKQPDQWKALMDIITTRDPKKIGINYSKHFGIVDGIVKTDYEEFMQELPENYKPKVTSAEKLAIAWIETRTEQEMELFKELVQTTHDIIAEAFSTKVIKPGTTTTDDVVWWLRQKVTDMGLKTWFHPTVDIQRAGEKLESHITSFSNRPDKKIIKQGDLIHCDFGITYLRLNTDCQQHAYILKNGEMAPPDFLTKAFSDGNRVQDIFTANFETGKTGNQILLKSLEEGRAEGLKPSIYTHPLGLYGHSSGTTIGMWDSQGGVPVNGDYPLYENTAYAIELNTTVTIPEWKKDIRIMLEEAGFWGEKGFRYINERQTELITIPKRK</sequence>
<keyword evidence="3" id="KW-1185">Reference proteome</keyword>
<name>A0ABW5LEH1_9FLAO</name>
<gene>
    <name evidence="2" type="ORF">ACFSR1_06070</name>
</gene>